<evidence type="ECO:0000256" key="1">
    <source>
        <dbReference type="SAM" id="Phobius"/>
    </source>
</evidence>
<protein>
    <submittedName>
        <fullName evidence="2">Hypothetical membrane protein</fullName>
    </submittedName>
</protein>
<sequence>MIISGEGYFFISMVYISPVLAVLYLLYGVKKAAVKRKVTCNSYTISFLWFHNGLSMLNINIFANLFIMIFDKHLMRAILINKSNVKKISKFFNGDREKMNITEKFIEYFGDNIVFVKYYEDSDIDLKVKTYKNDYKYIKIIISSNNVFNIMLLDLKSRRIGRSNLYSIIRSSADLSRETRSEISRFLDVIIGRKNLIWLLYDSNTGYTFPVNNYIIKDIIMDQIYSLNRSSTLQPEHNIEVPVSYITSYWKNYLKRNNKRSIDVWHQMIF</sequence>
<dbReference type="Proteomes" id="UP000000438">
    <property type="component" value="Chromosome"/>
</dbReference>
<dbReference type="KEGG" id="pto:PTO0399"/>
<feature type="transmembrane region" description="Helical" evidence="1">
    <location>
        <begin position="7"/>
        <end position="27"/>
    </location>
</feature>
<evidence type="ECO:0000313" key="3">
    <source>
        <dbReference type="Proteomes" id="UP000000438"/>
    </source>
</evidence>
<dbReference type="EMBL" id="AE017261">
    <property type="protein sequence ID" value="AAT42984.1"/>
    <property type="molecule type" value="Genomic_DNA"/>
</dbReference>
<reference evidence="2 3" key="1">
    <citation type="journal article" date="2004" name="Proc. Natl. Acad. Sci. U.S.A.">
        <title>Genome sequence of Picrophilus torridus and its implications for life around pH 0.</title>
        <authorList>
            <person name="Futterer O."/>
            <person name="Angelov A."/>
            <person name="Liesegang H."/>
            <person name="Gottschalk G."/>
            <person name="Schleper C."/>
            <person name="Schepers B."/>
            <person name="Dock C."/>
            <person name="Antranikian G."/>
            <person name="Liebl W."/>
        </authorList>
    </citation>
    <scope>NUCLEOTIDE SEQUENCE [LARGE SCALE GENOMIC DNA]</scope>
    <source>
        <strain evidence="3">ATCC 700027 / DSM 9790 / JCM 10055 / NBRC 100828</strain>
    </source>
</reference>
<dbReference type="HOGENOM" id="CLU_089865_0_0_2"/>
<dbReference type="PaxDb" id="263820-PTO0399"/>
<accession>Q6L218</accession>
<name>Q6L218_PICTO</name>
<feature type="transmembrane region" description="Helical" evidence="1">
    <location>
        <begin position="47"/>
        <end position="70"/>
    </location>
</feature>
<evidence type="ECO:0000313" key="2">
    <source>
        <dbReference type="EMBL" id="AAT42984.1"/>
    </source>
</evidence>
<keyword evidence="1" id="KW-0812">Transmembrane</keyword>
<dbReference type="InParanoid" id="Q6L218"/>
<keyword evidence="1" id="KW-1133">Transmembrane helix</keyword>
<dbReference type="AlphaFoldDB" id="Q6L218"/>
<proteinExistence type="predicted"/>
<dbReference type="STRING" id="263820.PTO0399"/>
<keyword evidence="1" id="KW-0472">Membrane</keyword>
<gene>
    <name evidence="2" type="ordered locus">PTO0399</name>
</gene>
<organism evidence="2 3">
    <name type="scientific">Picrophilus torridus (strain ATCC 700027 / DSM 9790 / JCM 10055 / NBRC 100828 / KAW 2/3)</name>
    <dbReference type="NCBI Taxonomy" id="1122961"/>
    <lineage>
        <taxon>Archaea</taxon>
        <taxon>Methanobacteriati</taxon>
        <taxon>Thermoplasmatota</taxon>
        <taxon>Thermoplasmata</taxon>
        <taxon>Thermoplasmatales</taxon>
        <taxon>Picrophilaceae</taxon>
        <taxon>Picrophilus</taxon>
    </lineage>
</organism>
<dbReference type="eggNOG" id="arCOG07361">
    <property type="taxonomic scope" value="Archaea"/>
</dbReference>